<dbReference type="Pfam" id="PF11571">
    <property type="entry name" value="Med27"/>
    <property type="match status" value="1"/>
</dbReference>
<dbReference type="InterPro" id="IPR021627">
    <property type="entry name" value="Mediator_Med27"/>
</dbReference>
<accession>A0AAN9C1Y0</accession>
<evidence type="ECO:0000256" key="5">
    <source>
        <dbReference type="ARBA" id="ARBA00023242"/>
    </source>
</evidence>
<comment type="caution">
    <text evidence="6">The sequence shown here is derived from an EMBL/GenBank/DDBJ whole genome shotgun (WGS) entry which is preliminary data.</text>
</comment>
<dbReference type="GO" id="GO:0016592">
    <property type="term" value="C:mediator complex"/>
    <property type="evidence" value="ECO:0007669"/>
    <property type="project" value="InterPro"/>
</dbReference>
<keyword evidence="7" id="KW-1185">Reference proteome</keyword>
<evidence type="ECO:0000313" key="7">
    <source>
        <dbReference type="Proteomes" id="UP001374579"/>
    </source>
</evidence>
<dbReference type="GO" id="GO:0006357">
    <property type="term" value="P:regulation of transcription by RNA polymerase II"/>
    <property type="evidence" value="ECO:0007669"/>
    <property type="project" value="TreeGrafter"/>
</dbReference>
<dbReference type="Proteomes" id="UP001374579">
    <property type="component" value="Unassembled WGS sequence"/>
</dbReference>
<evidence type="ECO:0000313" key="6">
    <source>
        <dbReference type="EMBL" id="KAK7115881.1"/>
    </source>
</evidence>
<dbReference type="PANTHER" id="PTHR13130">
    <property type="entry name" value="34 KDA TRANSCRIPTIONAL CO-ACTIVATOR-RELATED"/>
    <property type="match status" value="1"/>
</dbReference>
<protein>
    <recommendedName>
        <fullName evidence="8">Mediator of RNA polymerase II transcription subunit 27</fullName>
    </recommendedName>
</protein>
<keyword evidence="4" id="KW-0804">Transcription</keyword>
<evidence type="ECO:0000256" key="4">
    <source>
        <dbReference type="ARBA" id="ARBA00023163"/>
    </source>
</evidence>
<name>A0AAN9C1Y0_9CAEN</name>
<comment type="similarity">
    <text evidence="2">Belongs to the Mediator complex subunit 27 family.</text>
</comment>
<sequence length="317" mass="35818">METESKLKSTLDQIEHINQAIRHTQRLRTHVCQIFRDIGDGLGEAAKSEEEQQAQERQKVLLGSLRSSLETVGHDIGELDKVGQTLVPVSPSANCDHVSLDPILDRTPLYSQVNTSYKRTNKMHEFASLAANILSQNALKRSPHQHPAGGKRVKRHMNTASMVPQAVVDQLVATLDRQHQDMRITVSRPLGSCAVMQMVLGRVLKAQVVLRGLVIEWVKVKGINEEFSTENGKVDIWSKSRYEVFQKISDHAAAAMLHYYAPFMPDIGIRSFTLWLQGYSNLFSAPCHKCGKYLQNAMPPTWRDLRNRDPYHDGCRQ</sequence>
<dbReference type="EMBL" id="JBAMIC010000001">
    <property type="protein sequence ID" value="KAK7115881.1"/>
    <property type="molecule type" value="Genomic_DNA"/>
</dbReference>
<evidence type="ECO:0000256" key="1">
    <source>
        <dbReference type="ARBA" id="ARBA00004123"/>
    </source>
</evidence>
<reference evidence="6 7" key="1">
    <citation type="submission" date="2024-02" db="EMBL/GenBank/DDBJ databases">
        <title>Chromosome-scale genome assembly of the rough periwinkle Littorina saxatilis.</title>
        <authorList>
            <person name="De Jode A."/>
            <person name="Faria R."/>
            <person name="Formenti G."/>
            <person name="Sims Y."/>
            <person name="Smith T.P."/>
            <person name="Tracey A."/>
            <person name="Wood J.M.D."/>
            <person name="Zagrodzka Z.B."/>
            <person name="Johannesson K."/>
            <person name="Butlin R.K."/>
            <person name="Leder E.H."/>
        </authorList>
    </citation>
    <scope>NUCLEOTIDE SEQUENCE [LARGE SCALE GENOMIC DNA]</scope>
    <source>
        <strain evidence="6">Snail1</strain>
        <tissue evidence="6">Muscle</tissue>
    </source>
</reference>
<proteinExistence type="inferred from homology"/>
<dbReference type="PANTHER" id="PTHR13130:SF4">
    <property type="entry name" value="MEDIATOR OF RNA POLYMERASE II TRANSCRIPTION SUBUNIT 27"/>
    <property type="match status" value="1"/>
</dbReference>
<evidence type="ECO:0000256" key="2">
    <source>
        <dbReference type="ARBA" id="ARBA00008048"/>
    </source>
</evidence>
<keyword evidence="5" id="KW-0539">Nucleus</keyword>
<gene>
    <name evidence="6" type="ORF">V1264_001670</name>
</gene>
<evidence type="ECO:0008006" key="8">
    <source>
        <dbReference type="Google" id="ProtNLM"/>
    </source>
</evidence>
<comment type="subcellular location">
    <subcellularLocation>
        <location evidence="1">Nucleus</location>
    </subcellularLocation>
</comment>
<organism evidence="6 7">
    <name type="scientific">Littorina saxatilis</name>
    <dbReference type="NCBI Taxonomy" id="31220"/>
    <lineage>
        <taxon>Eukaryota</taxon>
        <taxon>Metazoa</taxon>
        <taxon>Spiralia</taxon>
        <taxon>Lophotrochozoa</taxon>
        <taxon>Mollusca</taxon>
        <taxon>Gastropoda</taxon>
        <taxon>Caenogastropoda</taxon>
        <taxon>Littorinimorpha</taxon>
        <taxon>Littorinoidea</taxon>
        <taxon>Littorinidae</taxon>
        <taxon>Littorina</taxon>
    </lineage>
</organism>
<dbReference type="GO" id="GO:0003713">
    <property type="term" value="F:transcription coactivator activity"/>
    <property type="evidence" value="ECO:0007669"/>
    <property type="project" value="TreeGrafter"/>
</dbReference>
<evidence type="ECO:0000256" key="3">
    <source>
        <dbReference type="ARBA" id="ARBA00023015"/>
    </source>
</evidence>
<keyword evidence="3" id="KW-0805">Transcription regulation</keyword>
<dbReference type="AlphaFoldDB" id="A0AAN9C1Y0"/>